<evidence type="ECO:0000313" key="3">
    <source>
        <dbReference type="Proteomes" id="UP000235836"/>
    </source>
</evidence>
<organism evidence="2 3">
    <name type="scientific">Corynebacterium tuscaniense</name>
    <dbReference type="NCBI Taxonomy" id="302449"/>
    <lineage>
        <taxon>Bacteria</taxon>
        <taxon>Bacillati</taxon>
        <taxon>Actinomycetota</taxon>
        <taxon>Actinomycetes</taxon>
        <taxon>Mycobacteriales</taxon>
        <taxon>Corynebacteriaceae</taxon>
        <taxon>Corynebacterium</taxon>
    </lineage>
</organism>
<dbReference type="RefSeq" id="WP_102723954.1">
    <property type="nucleotide sequence ID" value="NZ_PNHG01000007.1"/>
</dbReference>
<accession>A0A2N6T4R8</accession>
<proteinExistence type="predicted"/>
<dbReference type="EMBL" id="PNHG01000007">
    <property type="protein sequence ID" value="PMC64314.1"/>
    <property type="molecule type" value="Genomic_DNA"/>
</dbReference>
<keyword evidence="1" id="KW-0812">Transmembrane</keyword>
<reference evidence="2 3" key="1">
    <citation type="submission" date="2017-09" db="EMBL/GenBank/DDBJ databases">
        <title>Bacterial strain isolated from the female urinary microbiota.</title>
        <authorList>
            <person name="Thomas-White K."/>
            <person name="Kumar N."/>
            <person name="Forster S."/>
            <person name="Putonti C."/>
            <person name="Lawley T."/>
            <person name="Wolfe A.J."/>
        </authorList>
    </citation>
    <scope>NUCLEOTIDE SEQUENCE [LARGE SCALE GENOMIC DNA]</scope>
    <source>
        <strain evidence="2 3">UMB0792</strain>
    </source>
</reference>
<evidence type="ECO:0000313" key="2">
    <source>
        <dbReference type="EMBL" id="PMC64314.1"/>
    </source>
</evidence>
<keyword evidence="1" id="KW-1133">Transmembrane helix</keyword>
<comment type="caution">
    <text evidence="2">The sequence shown here is derived from an EMBL/GenBank/DDBJ whole genome shotgun (WGS) entry which is preliminary data.</text>
</comment>
<feature type="transmembrane region" description="Helical" evidence="1">
    <location>
        <begin position="136"/>
        <end position="156"/>
    </location>
</feature>
<sequence length="171" mass="18445">MTALLSTVVAFAGLIIVVSSVGADSWGFVLTATLLSFGLAPFAGDSLQQHIPHSLWERLSLSHTASRRLALPTFNTLLNHIGWNRLIIALRDGQSSASIQNRRSKNLRPVQAAAAGHTWGFLLHIATAAWAGIAGAWGSATVLIVMGIIGHLYPALLQIRVLTRWREHGRS</sequence>
<dbReference type="Proteomes" id="UP000235836">
    <property type="component" value="Unassembled WGS sequence"/>
</dbReference>
<name>A0A2N6T4R8_9CORY</name>
<protein>
    <recommendedName>
        <fullName evidence="4">Glycosyl-4,4'-diaponeurosporenoate acyltransferase</fullName>
    </recommendedName>
</protein>
<keyword evidence="3" id="KW-1185">Reference proteome</keyword>
<gene>
    <name evidence="2" type="ORF">CJ203_06095</name>
</gene>
<evidence type="ECO:0000256" key="1">
    <source>
        <dbReference type="SAM" id="Phobius"/>
    </source>
</evidence>
<dbReference type="AlphaFoldDB" id="A0A2N6T4R8"/>
<evidence type="ECO:0008006" key="4">
    <source>
        <dbReference type="Google" id="ProtNLM"/>
    </source>
</evidence>
<keyword evidence="1" id="KW-0472">Membrane</keyword>